<dbReference type="InterPro" id="IPR019772">
    <property type="entry name" value="Ferrochelatase_AS"/>
</dbReference>
<dbReference type="Pfam" id="PF00762">
    <property type="entry name" value="Ferrochelatase"/>
    <property type="match status" value="1"/>
</dbReference>
<comment type="pathway">
    <text evidence="1 7 8">Porphyrin-containing compound metabolism; protoheme biosynthesis.</text>
</comment>
<evidence type="ECO:0000256" key="5">
    <source>
        <dbReference type="ARBA" id="ARBA00023244"/>
    </source>
</evidence>
<evidence type="ECO:0000256" key="8">
    <source>
        <dbReference type="RuleBase" id="RU000607"/>
    </source>
</evidence>
<dbReference type="InterPro" id="IPR033659">
    <property type="entry name" value="Ferrochelatase_N"/>
</dbReference>
<dbReference type="CDD" id="cd00419">
    <property type="entry name" value="Ferrochelatase_C"/>
    <property type="match status" value="1"/>
</dbReference>
<evidence type="ECO:0000313" key="10">
    <source>
        <dbReference type="Proteomes" id="UP000320095"/>
    </source>
</evidence>
<evidence type="ECO:0000256" key="2">
    <source>
        <dbReference type="ARBA" id="ARBA00023004"/>
    </source>
</evidence>
<feature type="binding site" evidence="7">
    <location>
        <position position="214"/>
    </location>
    <ligand>
        <name>Fe(2+)</name>
        <dbReference type="ChEBI" id="CHEBI:29033"/>
    </ligand>
</feature>
<dbReference type="EMBL" id="RCZG01000012">
    <property type="protein sequence ID" value="TPG31376.1"/>
    <property type="molecule type" value="Genomic_DNA"/>
</dbReference>
<dbReference type="InterPro" id="IPR001015">
    <property type="entry name" value="Ferrochelatase"/>
</dbReference>
<dbReference type="AlphaFoldDB" id="A0A502E494"/>
<keyword evidence="4 7" id="KW-0456">Lyase</keyword>
<comment type="caution">
    <text evidence="9">The sequence shown here is derived from an EMBL/GenBank/DDBJ whole genome shotgun (WGS) entry which is preliminary data.</text>
</comment>
<keyword evidence="3 7" id="KW-0350">Heme biosynthesis</keyword>
<dbReference type="GO" id="GO:0004325">
    <property type="term" value="F:ferrochelatase activity"/>
    <property type="evidence" value="ECO:0007669"/>
    <property type="project" value="UniProtKB-UniRule"/>
</dbReference>
<dbReference type="GO" id="GO:0006783">
    <property type="term" value="P:heme biosynthetic process"/>
    <property type="evidence" value="ECO:0007669"/>
    <property type="project" value="UniProtKB-UniRule"/>
</dbReference>
<feature type="binding site" evidence="7">
    <location>
        <position position="297"/>
    </location>
    <ligand>
        <name>Fe(2+)</name>
        <dbReference type="ChEBI" id="CHEBI:29033"/>
    </ligand>
</feature>
<comment type="catalytic activity">
    <reaction evidence="6">
        <text>Fe-coproporphyrin III + 2 H(+) = coproporphyrin III + Fe(2+)</text>
        <dbReference type="Rhea" id="RHEA:49572"/>
        <dbReference type="ChEBI" id="CHEBI:15378"/>
        <dbReference type="ChEBI" id="CHEBI:29033"/>
        <dbReference type="ChEBI" id="CHEBI:68438"/>
        <dbReference type="ChEBI" id="CHEBI:131725"/>
        <dbReference type="EC" id="4.99.1.9"/>
    </reaction>
    <physiologicalReaction direction="right-to-left" evidence="6">
        <dbReference type="Rhea" id="RHEA:49574"/>
    </physiologicalReaction>
</comment>
<name>A0A502E494_9MYCO</name>
<keyword evidence="5 7" id="KW-0627">Porphyrin biosynthesis</keyword>
<sequence>MCVDVRLAARHHRHDRLCRRRRQYPVAVSGSTSAAFDALLLLSFGGPEGPEQVRPFLENVTRGRNIPPERLDSVAEHYLHFGGVSPINGINRDLIDQIETELADRGIGMPVYFGNRNWEPYVEDTVTRMRDDGIRRAAVFTTSAWGGYSGCTQYQEDITRARVAVGADAPELVKLRQYFDHPLLVEMFAEAIVDAAATLPADLRDDARLIFTAHSIPMRAASRCGPDLYSRQVAYSAGLVAKAAGYSDYDQVWQSRSGPPQVPWLEPDVSDQLTALATGGTKAVIVCPIGFVADHIEVVWDLDNELREQAEAAGVAFARATTPNAQRRFAGLAVDLMDELRQGRDPARIVGPEPVPGYGFSIDGALCTPNCSSDATPTAGSR</sequence>
<evidence type="ECO:0000313" key="9">
    <source>
        <dbReference type="EMBL" id="TPG31376.1"/>
    </source>
</evidence>
<proteinExistence type="inferred from homology"/>
<dbReference type="InterPro" id="IPR033644">
    <property type="entry name" value="Ferrochelatase_C"/>
</dbReference>
<feature type="binding site" evidence="7">
    <location>
        <position position="85"/>
    </location>
    <ligand>
        <name>Fe-coproporphyrin III</name>
        <dbReference type="ChEBI" id="CHEBI:68438"/>
    </ligand>
</feature>
<organism evidence="9 10">
    <name type="scientific">Mycolicibacterium hodleri</name>
    <dbReference type="NCBI Taxonomy" id="49897"/>
    <lineage>
        <taxon>Bacteria</taxon>
        <taxon>Bacillati</taxon>
        <taxon>Actinomycetota</taxon>
        <taxon>Actinomycetes</taxon>
        <taxon>Mycobacteriales</taxon>
        <taxon>Mycobacteriaceae</taxon>
        <taxon>Mycolicibacterium</taxon>
    </lineage>
</organism>
<dbReference type="GO" id="GO:0046872">
    <property type="term" value="F:metal ion binding"/>
    <property type="evidence" value="ECO:0007669"/>
    <property type="project" value="UniProtKB-UniRule"/>
</dbReference>
<accession>A0A502E494</accession>
<comment type="caution">
    <text evidence="7">Lacks conserved residue(s) required for the propagation of feature annotation.</text>
</comment>
<dbReference type="NCBIfam" id="NF000689">
    <property type="entry name" value="PRK00035.2-1"/>
    <property type="match status" value="1"/>
</dbReference>
<comment type="function">
    <text evidence="7 8">Involved in coproporphyrin-dependent heme b biosynthesis. Catalyzes the insertion of ferrous iron into coproporphyrin III to form Fe-coproporphyrin III.</text>
</comment>
<evidence type="ECO:0000256" key="4">
    <source>
        <dbReference type="ARBA" id="ARBA00023239"/>
    </source>
</evidence>
<dbReference type="SUPFAM" id="SSF53800">
    <property type="entry name" value="Chelatase"/>
    <property type="match status" value="1"/>
</dbReference>
<dbReference type="NCBIfam" id="TIGR00109">
    <property type="entry name" value="hemH"/>
    <property type="match status" value="1"/>
</dbReference>
<keyword evidence="7 8" id="KW-0963">Cytoplasm</keyword>
<evidence type="ECO:0000256" key="6">
    <source>
        <dbReference type="ARBA" id="ARBA00024536"/>
    </source>
</evidence>
<evidence type="ECO:0000256" key="3">
    <source>
        <dbReference type="ARBA" id="ARBA00023133"/>
    </source>
</evidence>
<dbReference type="PANTHER" id="PTHR11108:SF1">
    <property type="entry name" value="FERROCHELATASE, MITOCHONDRIAL"/>
    <property type="match status" value="1"/>
</dbReference>
<comment type="subcellular location">
    <subcellularLocation>
        <location evidence="7 8">Cytoplasm</location>
    </subcellularLocation>
</comment>
<evidence type="ECO:0000256" key="1">
    <source>
        <dbReference type="ARBA" id="ARBA00004744"/>
    </source>
</evidence>
<comment type="similarity">
    <text evidence="7 8">Belongs to the ferrochelatase family.</text>
</comment>
<keyword evidence="7" id="KW-0479">Metal-binding</keyword>
<dbReference type="Proteomes" id="UP000320095">
    <property type="component" value="Unassembled WGS sequence"/>
</dbReference>
<keyword evidence="2 7" id="KW-0408">Iron</keyword>
<dbReference type="Gene3D" id="3.40.50.1400">
    <property type="match status" value="2"/>
</dbReference>
<dbReference type="UniPathway" id="UPA00252"/>
<dbReference type="PROSITE" id="PS00534">
    <property type="entry name" value="FERROCHELATASE"/>
    <property type="match status" value="1"/>
</dbReference>
<dbReference type="CDD" id="cd03411">
    <property type="entry name" value="Ferrochelatase_N"/>
    <property type="match status" value="1"/>
</dbReference>
<dbReference type="EC" id="4.99.1.9" evidence="7"/>
<feature type="binding site" evidence="7">
    <location>
        <position position="154"/>
    </location>
    <ligand>
        <name>Fe-coproporphyrin III</name>
        <dbReference type="ChEBI" id="CHEBI:68438"/>
    </ligand>
</feature>
<reference evidence="9 10" key="1">
    <citation type="journal article" date="2019" name="Environ. Microbiol.">
        <title>Species interactions and distinct microbial communities in high Arctic permafrost affected cryosols are associated with the CH4 and CO2 gas fluxes.</title>
        <authorList>
            <person name="Altshuler I."/>
            <person name="Hamel J."/>
            <person name="Turney S."/>
            <person name="Magnuson E."/>
            <person name="Levesque R."/>
            <person name="Greer C."/>
            <person name="Whyte L.G."/>
        </authorList>
    </citation>
    <scope>NUCLEOTIDE SEQUENCE [LARGE SCALE GENOMIC DNA]</scope>
    <source>
        <strain evidence="9 10">S5.20</strain>
    </source>
</reference>
<dbReference type="HAMAP" id="MF_00323">
    <property type="entry name" value="Ferrochelatase"/>
    <property type="match status" value="1"/>
</dbReference>
<evidence type="ECO:0000256" key="7">
    <source>
        <dbReference type="HAMAP-Rule" id="MF_00323"/>
    </source>
</evidence>
<keyword evidence="10" id="KW-1185">Reference proteome</keyword>
<dbReference type="GO" id="GO:0005737">
    <property type="term" value="C:cytoplasm"/>
    <property type="evidence" value="ECO:0007669"/>
    <property type="project" value="UniProtKB-SubCell"/>
</dbReference>
<protein>
    <recommendedName>
        <fullName evidence="7">Coproporphyrin III ferrochelatase</fullName>
        <ecNumber evidence="7">4.99.1.9</ecNumber>
    </recommendedName>
</protein>
<dbReference type="PANTHER" id="PTHR11108">
    <property type="entry name" value="FERROCHELATASE"/>
    <property type="match status" value="1"/>
</dbReference>
<gene>
    <name evidence="7" type="primary">cpfC</name>
    <name evidence="9" type="ORF">EAH80_22985</name>
</gene>
<dbReference type="OrthoDB" id="9776380at2"/>